<dbReference type="AlphaFoldDB" id="D7FYZ3"/>
<dbReference type="Proteomes" id="UP000002630">
    <property type="component" value="Linkage Group LG16"/>
</dbReference>
<dbReference type="OMA" id="NDPRHAL"/>
<dbReference type="Pfam" id="PF07004">
    <property type="entry name" value="SHIPPO-rpt"/>
    <property type="match status" value="2"/>
</dbReference>
<protein>
    <recommendedName>
        <fullName evidence="4">Sperm-tail PG-rich repeat-containing protein 2</fullName>
    </recommendedName>
</protein>
<dbReference type="InParanoid" id="D7FYZ3"/>
<evidence type="ECO:0000313" key="2">
    <source>
        <dbReference type="EMBL" id="CBJ32610.1"/>
    </source>
</evidence>
<organism evidence="2 3">
    <name type="scientific">Ectocarpus siliculosus</name>
    <name type="common">Brown alga</name>
    <name type="synonym">Conferva siliculosa</name>
    <dbReference type="NCBI Taxonomy" id="2880"/>
    <lineage>
        <taxon>Eukaryota</taxon>
        <taxon>Sar</taxon>
        <taxon>Stramenopiles</taxon>
        <taxon>Ochrophyta</taxon>
        <taxon>PX clade</taxon>
        <taxon>Phaeophyceae</taxon>
        <taxon>Ectocarpales</taxon>
        <taxon>Ectocarpaceae</taxon>
        <taxon>Ectocarpus</taxon>
    </lineage>
</organism>
<proteinExistence type="predicted"/>
<dbReference type="PANTHER" id="PTHR21580">
    <property type="entry name" value="SHIPPO-1-RELATED"/>
    <property type="match status" value="1"/>
</dbReference>
<feature type="region of interest" description="Disordered" evidence="1">
    <location>
        <begin position="225"/>
        <end position="337"/>
    </location>
</feature>
<dbReference type="STRING" id="2880.D7FYZ3"/>
<sequence>MPDLGFNCRTERDKWRAGGIVHTAPLQVDVGPGSYDVAAGGPPTEGRPGYAPFLSTAERKLGPDTAAADLPGPGYYSSEPVQHNSGLSGRPSDVFRSGTSRFRPSNGGQGANDTPGPGTYLGHEEFGTRDQGMSGNFKGDSDKIKWVRVPTAPSIPGREQSYGYEEGDQGELVMQRPVELGHSGRGDDRPGPVDYQPRVEYTRRCPAAIDFSKGEDRLVALSKARASTTPGPGHYNAARGLGDPDDGLDIGRAIHRKRQRPTASFHYGTKRDRQRKTRDTAAPGPGDYKIPSGLDVRRDPGRRDLSFLSTSRRFDEPATGAGSRAPGPGSYVTAPSDFDRCRAKDNRVRPRRASFTAPVGFQSTTLRFAGDGRRGGSEIGPASYSLGGMAEEISRKGSGTGRNVGAFGSTARRFPVAGGGQPHLPRPGAYELGVAGGVDREEGQNTRPSVPVGPSGKRFPSALSAFASATKRFAPPFSANPGPAPGQYEVRPLDKPRGVLPLGKQSKNRFESAKNAVRPGLGPGSYDVRDVVQLGRARSRKNIMVSSQARFTDPSAPSSNNPGPGYYGTGMVYGNLLKQTYNIAIAEASADIC</sequence>
<gene>
    <name evidence="2" type="ORF">Esi_0350_0003</name>
</gene>
<evidence type="ECO:0000313" key="3">
    <source>
        <dbReference type="Proteomes" id="UP000002630"/>
    </source>
</evidence>
<dbReference type="PANTHER" id="PTHR21580:SF60">
    <property type="entry name" value="SPERM-TAIL PG-RICH REPEAT-CONTAINING PROTEIN 2"/>
    <property type="match status" value="1"/>
</dbReference>
<keyword evidence="3" id="KW-1185">Reference proteome</keyword>
<name>D7FYZ3_ECTSI</name>
<dbReference type="EMBL" id="FN648543">
    <property type="protein sequence ID" value="CBJ32610.1"/>
    <property type="molecule type" value="Genomic_DNA"/>
</dbReference>
<dbReference type="OrthoDB" id="406368at2759"/>
<dbReference type="EMBL" id="FN649741">
    <property type="protein sequence ID" value="CBJ32610.1"/>
    <property type="molecule type" value="Genomic_DNA"/>
</dbReference>
<evidence type="ECO:0008006" key="4">
    <source>
        <dbReference type="Google" id="ProtNLM"/>
    </source>
</evidence>
<dbReference type="InterPro" id="IPR010736">
    <property type="entry name" value="SHIPPO-rpt"/>
</dbReference>
<feature type="compositionally biased region" description="Basic and acidic residues" evidence="1">
    <location>
        <begin position="295"/>
        <end position="305"/>
    </location>
</feature>
<evidence type="ECO:0000256" key="1">
    <source>
        <dbReference type="SAM" id="MobiDB-lite"/>
    </source>
</evidence>
<dbReference type="eggNOG" id="ENOG502QT7V">
    <property type="taxonomic scope" value="Eukaryota"/>
</dbReference>
<accession>D7FYZ3</accession>
<reference evidence="2 3" key="1">
    <citation type="journal article" date="2010" name="Nature">
        <title>The Ectocarpus genome and the independent evolution of multicellularity in brown algae.</title>
        <authorList>
            <person name="Cock J.M."/>
            <person name="Sterck L."/>
            <person name="Rouze P."/>
            <person name="Scornet D."/>
            <person name="Allen A.E."/>
            <person name="Amoutzias G."/>
            <person name="Anthouard V."/>
            <person name="Artiguenave F."/>
            <person name="Aury J.M."/>
            <person name="Badger J.H."/>
            <person name="Beszteri B."/>
            <person name="Billiau K."/>
            <person name="Bonnet E."/>
            <person name="Bothwell J.H."/>
            <person name="Bowler C."/>
            <person name="Boyen C."/>
            <person name="Brownlee C."/>
            <person name="Carrano C.J."/>
            <person name="Charrier B."/>
            <person name="Cho G.Y."/>
            <person name="Coelho S.M."/>
            <person name="Collen J."/>
            <person name="Corre E."/>
            <person name="Da Silva C."/>
            <person name="Delage L."/>
            <person name="Delaroque N."/>
            <person name="Dittami S.M."/>
            <person name="Doulbeau S."/>
            <person name="Elias M."/>
            <person name="Farnham G."/>
            <person name="Gachon C.M."/>
            <person name="Gschloessl B."/>
            <person name="Heesch S."/>
            <person name="Jabbari K."/>
            <person name="Jubin C."/>
            <person name="Kawai H."/>
            <person name="Kimura K."/>
            <person name="Kloareg B."/>
            <person name="Kupper F.C."/>
            <person name="Lang D."/>
            <person name="Le Bail A."/>
            <person name="Leblanc C."/>
            <person name="Lerouge P."/>
            <person name="Lohr M."/>
            <person name="Lopez P.J."/>
            <person name="Martens C."/>
            <person name="Maumus F."/>
            <person name="Michel G."/>
            <person name="Miranda-Saavedra D."/>
            <person name="Morales J."/>
            <person name="Moreau H."/>
            <person name="Motomura T."/>
            <person name="Nagasato C."/>
            <person name="Napoli C.A."/>
            <person name="Nelson D.R."/>
            <person name="Nyvall-Collen P."/>
            <person name="Peters A.F."/>
            <person name="Pommier C."/>
            <person name="Potin P."/>
            <person name="Poulain J."/>
            <person name="Quesneville H."/>
            <person name="Read B."/>
            <person name="Rensing S.A."/>
            <person name="Ritter A."/>
            <person name="Rousvoal S."/>
            <person name="Samanta M."/>
            <person name="Samson G."/>
            <person name="Schroeder D.C."/>
            <person name="Segurens B."/>
            <person name="Strittmatter M."/>
            <person name="Tonon T."/>
            <person name="Tregear J.W."/>
            <person name="Valentin K."/>
            <person name="von Dassow P."/>
            <person name="Yamagishi T."/>
            <person name="Van de Peer Y."/>
            <person name="Wincker P."/>
        </authorList>
    </citation>
    <scope>NUCLEOTIDE SEQUENCE [LARGE SCALE GENOMIC DNA]</scope>
    <source>
        <strain evidence="3">Ec32 / CCAP1310/4</strain>
    </source>
</reference>
<feature type="region of interest" description="Disordered" evidence="1">
    <location>
        <begin position="63"/>
        <end position="141"/>
    </location>
</feature>
<dbReference type="InterPro" id="IPR051291">
    <property type="entry name" value="CIMAP"/>
</dbReference>